<accession>A0A0D0CXP6</accession>
<gene>
    <name evidence="3" type="ORF">PAXRUDRAFT_181185</name>
</gene>
<organism evidence="3 4">
    <name type="scientific">Paxillus rubicundulus Ve08.2h10</name>
    <dbReference type="NCBI Taxonomy" id="930991"/>
    <lineage>
        <taxon>Eukaryota</taxon>
        <taxon>Fungi</taxon>
        <taxon>Dikarya</taxon>
        <taxon>Basidiomycota</taxon>
        <taxon>Agaricomycotina</taxon>
        <taxon>Agaricomycetes</taxon>
        <taxon>Agaricomycetidae</taxon>
        <taxon>Boletales</taxon>
        <taxon>Paxilineae</taxon>
        <taxon>Paxillaceae</taxon>
        <taxon>Paxillus</taxon>
    </lineage>
</organism>
<keyword evidence="1" id="KW-0479">Metal-binding</keyword>
<reference evidence="4" key="2">
    <citation type="submission" date="2015-01" db="EMBL/GenBank/DDBJ databases">
        <title>Evolutionary Origins and Diversification of the Mycorrhizal Mutualists.</title>
        <authorList>
            <consortium name="DOE Joint Genome Institute"/>
            <consortium name="Mycorrhizal Genomics Consortium"/>
            <person name="Kohler A."/>
            <person name="Kuo A."/>
            <person name="Nagy L.G."/>
            <person name="Floudas D."/>
            <person name="Copeland A."/>
            <person name="Barry K.W."/>
            <person name="Cichocki N."/>
            <person name="Veneault-Fourrey C."/>
            <person name="LaButti K."/>
            <person name="Lindquist E.A."/>
            <person name="Lipzen A."/>
            <person name="Lundell T."/>
            <person name="Morin E."/>
            <person name="Murat C."/>
            <person name="Riley R."/>
            <person name="Ohm R."/>
            <person name="Sun H."/>
            <person name="Tunlid A."/>
            <person name="Henrissat B."/>
            <person name="Grigoriev I.V."/>
            <person name="Hibbett D.S."/>
            <person name="Martin F."/>
        </authorList>
    </citation>
    <scope>NUCLEOTIDE SEQUENCE [LARGE SCALE GENOMIC DNA]</scope>
    <source>
        <strain evidence="4">Ve08.2h10</strain>
    </source>
</reference>
<proteinExistence type="predicted"/>
<reference evidence="3 4" key="1">
    <citation type="submission" date="2014-04" db="EMBL/GenBank/DDBJ databases">
        <authorList>
            <consortium name="DOE Joint Genome Institute"/>
            <person name="Kuo A."/>
            <person name="Kohler A."/>
            <person name="Jargeat P."/>
            <person name="Nagy L.G."/>
            <person name="Floudas D."/>
            <person name="Copeland A."/>
            <person name="Barry K.W."/>
            <person name="Cichocki N."/>
            <person name="Veneault-Fourrey C."/>
            <person name="LaButti K."/>
            <person name="Lindquist E.A."/>
            <person name="Lipzen A."/>
            <person name="Lundell T."/>
            <person name="Morin E."/>
            <person name="Murat C."/>
            <person name="Sun H."/>
            <person name="Tunlid A."/>
            <person name="Henrissat B."/>
            <person name="Grigoriev I.V."/>
            <person name="Hibbett D.S."/>
            <person name="Martin F."/>
            <person name="Nordberg H.P."/>
            <person name="Cantor M.N."/>
            <person name="Hua S.X."/>
        </authorList>
    </citation>
    <scope>NUCLEOTIDE SEQUENCE [LARGE SCALE GENOMIC DNA]</scope>
    <source>
        <strain evidence="3 4">Ve08.2h10</strain>
    </source>
</reference>
<dbReference type="PROSITE" id="PS50103">
    <property type="entry name" value="ZF_C3H1"/>
    <property type="match status" value="1"/>
</dbReference>
<protein>
    <submittedName>
        <fullName evidence="3">Unplaced genomic scaffold scaffold_6300, whole genome shotgun sequence</fullName>
    </submittedName>
</protein>
<keyword evidence="1" id="KW-0862">Zinc</keyword>
<dbReference type="HOGENOM" id="CLU_041692_2_0_1"/>
<dbReference type="AlphaFoldDB" id="A0A0D0CXP6"/>
<evidence type="ECO:0000313" key="4">
    <source>
        <dbReference type="Proteomes" id="UP000054538"/>
    </source>
</evidence>
<keyword evidence="1" id="KW-0863">Zinc-finger</keyword>
<dbReference type="Proteomes" id="UP000054538">
    <property type="component" value="Unassembled WGS sequence"/>
</dbReference>
<dbReference type="EMBL" id="KN831122">
    <property type="protein sequence ID" value="KIK72189.1"/>
    <property type="molecule type" value="Genomic_DNA"/>
</dbReference>
<name>A0A0D0CXP6_9AGAM</name>
<feature type="domain" description="C3H1-type" evidence="2">
    <location>
        <begin position="172"/>
        <end position="200"/>
    </location>
</feature>
<evidence type="ECO:0000313" key="3">
    <source>
        <dbReference type="EMBL" id="KIK72189.1"/>
    </source>
</evidence>
<dbReference type="GO" id="GO:0008270">
    <property type="term" value="F:zinc ion binding"/>
    <property type="evidence" value="ECO:0007669"/>
    <property type="project" value="UniProtKB-KW"/>
</dbReference>
<sequence length="216" mass="24379">LLAPGAPDFPPDQWTNILTGLAVDLNKILGAHYSTDIETKQMKDIRDLFQLSIRTSKQSKIIRTHGDWVIAFGKTLQATVFALPQRSAEYAAWQTYISQLFASVQFSQHKRVIEFDKAARLRVANQKHIHLIDFAKFDDLRTIFLSPIGIGSGSGNRTGDQGRRSDGRSSTTSRRECCHKWNRGSCDKPAVECQYEHVCDKRRCRGAHGRSECSRA</sequence>
<feature type="non-terminal residue" evidence="3">
    <location>
        <position position="1"/>
    </location>
</feature>
<evidence type="ECO:0000256" key="1">
    <source>
        <dbReference type="PROSITE-ProRule" id="PRU00723"/>
    </source>
</evidence>
<feature type="zinc finger region" description="C3H1-type" evidence="1">
    <location>
        <begin position="172"/>
        <end position="200"/>
    </location>
</feature>
<keyword evidence="4" id="KW-1185">Reference proteome</keyword>
<dbReference type="OrthoDB" id="2355984at2759"/>
<dbReference type="STRING" id="930991.A0A0D0CXP6"/>
<dbReference type="InParanoid" id="A0A0D0CXP6"/>
<dbReference type="InterPro" id="IPR000571">
    <property type="entry name" value="Znf_CCCH"/>
</dbReference>
<evidence type="ECO:0000259" key="2">
    <source>
        <dbReference type="PROSITE" id="PS50103"/>
    </source>
</evidence>